<dbReference type="PANTHER" id="PTHR42695:SF5">
    <property type="entry name" value="GLUTAMINE AMIDOTRANSFERASE YLR126C-RELATED"/>
    <property type="match status" value="1"/>
</dbReference>
<evidence type="ECO:0000259" key="1">
    <source>
        <dbReference type="Pfam" id="PF00117"/>
    </source>
</evidence>
<gene>
    <name evidence="2" type="ORF">GJ744_002144</name>
</gene>
<dbReference type="Proteomes" id="UP000606974">
    <property type="component" value="Unassembled WGS sequence"/>
</dbReference>
<dbReference type="PANTHER" id="PTHR42695">
    <property type="entry name" value="GLUTAMINE AMIDOTRANSFERASE YLR126C-RELATED"/>
    <property type="match status" value="1"/>
</dbReference>
<dbReference type="InterPro" id="IPR017926">
    <property type="entry name" value="GATASE"/>
</dbReference>
<dbReference type="SUPFAM" id="SSF52317">
    <property type="entry name" value="Class I glutamine amidotransferase-like"/>
    <property type="match status" value="1"/>
</dbReference>
<protein>
    <recommendedName>
        <fullName evidence="1">Glutamine amidotransferase domain-containing protein</fullName>
    </recommendedName>
</protein>
<dbReference type="EMBL" id="JAACFV010000135">
    <property type="protein sequence ID" value="KAF7504524.1"/>
    <property type="molecule type" value="Genomic_DNA"/>
</dbReference>
<proteinExistence type="predicted"/>
<feature type="domain" description="Glutamine amidotransferase" evidence="1">
    <location>
        <begin position="63"/>
        <end position="202"/>
    </location>
</feature>
<dbReference type="GO" id="GO:0005634">
    <property type="term" value="C:nucleus"/>
    <property type="evidence" value="ECO:0007669"/>
    <property type="project" value="TreeGrafter"/>
</dbReference>
<dbReference type="OrthoDB" id="92161at2759"/>
<dbReference type="AlphaFoldDB" id="A0A8H7AAN4"/>
<comment type="caution">
    <text evidence="2">The sequence shown here is derived from an EMBL/GenBank/DDBJ whole genome shotgun (WGS) entry which is preliminary data.</text>
</comment>
<name>A0A8H7AAN4_9EURO</name>
<accession>A0A8H7AAN4</accession>
<dbReference type="CDD" id="cd01741">
    <property type="entry name" value="GATase1_1"/>
    <property type="match status" value="1"/>
</dbReference>
<dbReference type="Pfam" id="PF00117">
    <property type="entry name" value="GATase"/>
    <property type="match status" value="1"/>
</dbReference>
<dbReference type="PROSITE" id="PS51273">
    <property type="entry name" value="GATASE_TYPE_1"/>
    <property type="match status" value="1"/>
</dbReference>
<dbReference type="InterPro" id="IPR029062">
    <property type="entry name" value="Class_I_gatase-like"/>
</dbReference>
<dbReference type="GO" id="GO:0005829">
    <property type="term" value="C:cytosol"/>
    <property type="evidence" value="ECO:0007669"/>
    <property type="project" value="TreeGrafter"/>
</dbReference>
<dbReference type="Gene3D" id="3.40.50.880">
    <property type="match status" value="1"/>
</dbReference>
<organism evidence="2 3">
    <name type="scientific">Endocarpon pusillum</name>
    <dbReference type="NCBI Taxonomy" id="364733"/>
    <lineage>
        <taxon>Eukaryota</taxon>
        <taxon>Fungi</taxon>
        <taxon>Dikarya</taxon>
        <taxon>Ascomycota</taxon>
        <taxon>Pezizomycotina</taxon>
        <taxon>Eurotiomycetes</taxon>
        <taxon>Chaetothyriomycetidae</taxon>
        <taxon>Verrucariales</taxon>
        <taxon>Verrucariaceae</taxon>
        <taxon>Endocarpon</taxon>
    </lineage>
</organism>
<evidence type="ECO:0000313" key="2">
    <source>
        <dbReference type="EMBL" id="KAF7504524.1"/>
    </source>
</evidence>
<sequence length="250" mass="28073">MRPPLRLAILECDTPLPNADAKYGGYGGVFTTLLRSGAELLGKPVLETVLQISKYQIQLDPDNYPKLEDVDAILLTGSRFNSFEDAPWIEKLVDFTAEILKQDRIRLIGCCFGHQIIGRAMGVKVGRNEAGWEAAVDDVDLSERGKQLFGLEKLSIHQMHRDILRNYPDGVEQLGSSPVCPVQGMYKKGRLITVQGHPEFNEEITTELLRVRHTMGIFNDDQFDKYMDKAGKPHDGVVVARAFIEFLLDD</sequence>
<keyword evidence="3" id="KW-1185">Reference proteome</keyword>
<evidence type="ECO:0000313" key="3">
    <source>
        <dbReference type="Proteomes" id="UP000606974"/>
    </source>
</evidence>
<dbReference type="InterPro" id="IPR044992">
    <property type="entry name" value="ChyE-like"/>
</dbReference>
<reference evidence="2" key="1">
    <citation type="submission" date="2020-02" db="EMBL/GenBank/DDBJ databases">
        <authorList>
            <person name="Palmer J.M."/>
        </authorList>
    </citation>
    <scope>NUCLEOTIDE SEQUENCE</scope>
    <source>
        <strain evidence="2">EPUS1.4</strain>
        <tissue evidence="2">Thallus</tissue>
    </source>
</reference>